<dbReference type="AlphaFoldDB" id="A0A8K1ZXQ2"/>
<dbReference type="EMBL" id="WVIC01000006">
    <property type="protein sequence ID" value="NCJ05792.1"/>
    <property type="molecule type" value="Genomic_DNA"/>
</dbReference>
<dbReference type="Proteomes" id="UP000607397">
    <property type="component" value="Unassembled WGS sequence"/>
</dbReference>
<proteinExistence type="predicted"/>
<keyword evidence="4" id="KW-1185">Reference proteome</keyword>
<comment type="caution">
    <text evidence="3">The sequence shown here is derived from an EMBL/GenBank/DDBJ whole genome shotgun (WGS) entry which is preliminary data.</text>
</comment>
<dbReference type="RefSeq" id="WP_161824269.1">
    <property type="nucleotide sequence ID" value="NZ_WVIC01000006.1"/>
</dbReference>
<feature type="domain" description="DUF1400" evidence="2">
    <location>
        <begin position="27"/>
        <end position="155"/>
    </location>
</feature>
<keyword evidence="1" id="KW-0732">Signal</keyword>
<name>A0A8K1ZXQ2_9CYAN</name>
<accession>A0A8K1ZXQ2</accession>
<dbReference type="Pfam" id="PF07176">
    <property type="entry name" value="DUF1400"/>
    <property type="match status" value="1"/>
</dbReference>
<reference evidence="3" key="1">
    <citation type="submission" date="2019-12" db="EMBL/GenBank/DDBJ databases">
        <title>High-Quality draft genome sequences of three cyanobacteria isolated from the limestone walls of the Old Cathedral of Coimbra.</title>
        <authorList>
            <person name="Tiago I."/>
            <person name="Soares F."/>
            <person name="Portugal A."/>
        </authorList>
    </citation>
    <scope>NUCLEOTIDE SEQUENCE [LARGE SCALE GENOMIC DNA]</scope>
    <source>
        <strain evidence="3">C</strain>
    </source>
</reference>
<feature type="signal peptide" evidence="1">
    <location>
        <begin position="1"/>
        <end position="27"/>
    </location>
</feature>
<evidence type="ECO:0000313" key="3">
    <source>
        <dbReference type="EMBL" id="NCJ05792.1"/>
    </source>
</evidence>
<keyword evidence="3" id="KW-0378">Hydrolase</keyword>
<evidence type="ECO:0000313" key="4">
    <source>
        <dbReference type="Proteomes" id="UP000607397"/>
    </source>
</evidence>
<protein>
    <submittedName>
        <fullName evidence="3">Alpha/beta hydrolase</fullName>
    </submittedName>
</protein>
<dbReference type="InterPro" id="IPR010802">
    <property type="entry name" value="DUF1400"/>
</dbReference>
<dbReference type="GO" id="GO:0016787">
    <property type="term" value="F:hydrolase activity"/>
    <property type="evidence" value="ECO:0007669"/>
    <property type="project" value="UniProtKB-KW"/>
</dbReference>
<gene>
    <name evidence="3" type="ORF">GS597_04565</name>
</gene>
<organism evidence="3 4">
    <name type="scientific">Petrachloros mirabilis ULC683</name>
    <dbReference type="NCBI Taxonomy" id="2781853"/>
    <lineage>
        <taxon>Bacteria</taxon>
        <taxon>Bacillati</taxon>
        <taxon>Cyanobacteriota</taxon>
        <taxon>Cyanophyceae</taxon>
        <taxon>Synechococcales</taxon>
        <taxon>Petrachlorosaceae</taxon>
        <taxon>Petrachloros</taxon>
        <taxon>Petrachloros mirabilis</taxon>
    </lineage>
</organism>
<evidence type="ECO:0000259" key="2">
    <source>
        <dbReference type="Pfam" id="PF07176"/>
    </source>
</evidence>
<evidence type="ECO:0000256" key="1">
    <source>
        <dbReference type="SAM" id="SignalP"/>
    </source>
</evidence>
<sequence>MKYPFRIMAAVVMATASVLPMVRPSLAAEEVIIAVGSTEVATLPVTELATYAETGTAEGQLQSLLSLLSTDQAQEFRNSLSCEVTVNPEPFGEFLESRLGTLLLTELSQVLKSSDDSVSSLEALRTAMTTSAEADGRVSILSVVQSYPTDQIILDQQTAQGRFDLLESLGEDAKLLMAALDLQQPTTAEISEVAEELTDGFCVTPTS</sequence>
<feature type="chain" id="PRO_5035421990" evidence="1">
    <location>
        <begin position="28"/>
        <end position="207"/>
    </location>
</feature>